<sequence>MVLRSIQEAIAVQKPRICQNWQIVQGSQAIQNHIKHKPLLIQQQGAMQVFGAQFWNQMESKQD</sequence>
<dbReference type="EMBL" id="OV725079">
    <property type="protein sequence ID" value="CAH1396048.1"/>
    <property type="molecule type" value="Genomic_DNA"/>
</dbReference>
<proteinExistence type="predicted"/>
<evidence type="ECO:0000313" key="1">
    <source>
        <dbReference type="EMBL" id="CAH1396048.1"/>
    </source>
</evidence>
<dbReference type="Proteomes" id="UP001152798">
    <property type="component" value="Chromosome 3"/>
</dbReference>
<accession>A0A9P0H602</accession>
<keyword evidence="2" id="KW-1185">Reference proteome</keyword>
<dbReference type="AlphaFoldDB" id="A0A9P0H602"/>
<name>A0A9P0H602_NEZVI</name>
<evidence type="ECO:0000313" key="2">
    <source>
        <dbReference type="Proteomes" id="UP001152798"/>
    </source>
</evidence>
<organism evidence="1 2">
    <name type="scientific">Nezara viridula</name>
    <name type="common">Southern green stink bug</name>
    <name type="synonym">Cimex viridulus</name>
    <dbReference type="NCBI Taxonomy" id="85310"/>
    <lineage>
        <taxon>Eukaryota</taxon>
        <taxon>Metazoa</taxon>
        <taxon>Ecdysozoa</taxon>
        <taxon>Arthropoda</taxon>
        <taxon>Hexapoda</taxon>
        <taxon>Insecta</taxon>
        <taxon>Pterygota</taxon>
        <taxon>Neoptera</taxon>
        <taxon>Paraneoptera</taxon>
        <taxon>Hemiptera</taxon>
        <taxon>Heteroptera</taxon>
        <taxon>Panheteroptera</taxon>
        <taxon>Pentatomomorpha</taxon>
        <taxon>Pentatomoidea</taxon>
        <taxon>Pentatomidae</taxon>
        <taxon>Pentatominae</taxon>
        <taxon>Nezara</taxon>
    </lineage>
</organism>
<gene>
    <name evidence="1" type="ORF">NEZAVI_LOCUS6190</name>
</gene>
<reference evidence="1" key="1">
    <citation type="submission" date="2022-01" db="EMBL/GenBank/DDBJ databases">
        <authorList>
            <person name="King R."/>
        </authorList>
    </citation>
    <scope>NUCLEOTIDE SEQUENCE</scope>
</reference>
<protein>
    <submittedName>
        <fullName evidence="1">Uncharacterized protein</fullName>
    </submittedName>
</protein>